<dbReference type="PANTHER" id="PTHR26379:SF448">
    <property type="entry name" value="OS10G0423400 PROTEIN"/>
    <property type="match status" value="1"/>
</dbReference>
<dbReference type="PROSITE" id="PS50144">
    <property type="entry name" value="MATH"/>
    <property type="match status" value="1"/>
</dbReference>
<dbReference type="Gene3D" id="2.60.210.10">
    <property type="entry name" value="Apoptosis, Tumor Necrosis Factor Receptor Associated Protein 2, Chain A"/>
    <property type="match status" value="1"/>
</dbReference>
<evidence type="ECO:0000313" key="6">
    <source>
        <dbReference type="EnsemblPlants" id="LPERR10G07610.1"/>
    </source>
</evidence>
<dbReference type="SMART" id="SM00225">
    <property type="entry name" value="BTB"/>
    <property type="match status" value="1"/>
</dbReference>
<protein>
    <recommendedName>
        <fullName evidence="8">BTB domain-containing protein</fullName>
    </recommendedName>
</protein>
<evidence type="ECO:0000256" key="1">
    <source>
        <dbReference type="ARBA" id="ARBA00004906"/>
    </source>
</evidence>
<dbReference type="SUPFAM" id="SSF54695">
    <property type="entry name" value="POZ domain"/>
    <property type="match status" value="1"/>
</dbReference>
<evidence type="ECO:0000256" key="3">
    <source>
        <dbReference type="SAM" id="MobiDB-lite"/>
    </source>
</evidence>
<reference evidence="6" key="3">
    <citation type="submission" date="2015-04" db="UniProtKB">
        <authorList>
            <consortium name="EnsemblPlants"/>
        </authorList>
    </citation>
    <scope>IDENTIFICATION</scope>
</reference>
<feature type="region of interest" description="Disordered" evidence="3">
    <location>
        <begin position="1"/>
        <end position="21"/>
    </location>
</feature>
<name>A0A0D9XJV6_9ORYZ</name>
<dbReference type="STRING" id="77586.A0A0D9XJV6"/>
<reference evidence="6 7" key="1">
    <citation type="submission" date="2012-08" db="EMBL/GenBank/DDBJ databases">
        <title>Oryza genome evolution.</title>
        <authorList>
            <person name="Wing R.A."/>
        </authorList>
    </citation>
    <scope>NUCLEOTIDE SEQUENCE</scope>
</reference>
<organism evidence="6 7">
    <name type="scientific">Leersia perrieri</name>
    <dbReference type="NCBI Taxonomy" id="77586"/>
    <lineage>
        <taxon>Eukaryota</taxon>
        <taxon>Viridiplantae</taxon>
        <taxon>Streptophyta</taxon>
        <taxon>Embryophyta</taxon>
        <taxon>Tracheophyta</taxon>
        <taxon>Spermatophyta</taxon>
        <taxon>Magnoliopsida</taxon>
        <taxon>Liliopsida</taxon>
        <taxon>Poales</taxon>
        <taxon>Poaceae</taxon>
        <taxon>BOP clade</taxon>
        <taxon>Oryzoideae</taxon>
        <taxon>Oryzeae</taxon>
        <taxon>Oryzinae</taxon>
        <taxon>Leersia</taxon>
    </lineage>
</organism>
<dbReference type="Gene3D" id="1.25.40.420">
    <property type="match status" value="1"/>
</dbReference>
<dbReference type="Gene3D" id="3.30.710.10">
    <property type="entry name" value="Potassium Channel Kv1.1, Chain A"/>
    <property type="match status" value="1"/>
</dbReference>
<dbReference type="InterPro" id="IPR045005">
    <property type="entry name" value="BPM1-6"/>
</dbReference>
<evidence type="ECO:0000259" key="4">
    <source>
        <dbReference type="PROSITE" id="PS50097"/>
    </source>
</evidence>
<dbReference type="Pfam" id="PF22486">
    <property type="entry name" value="MATH_2"/>
    <property type="match status" value="1"/>
</dbReference>
<feature type="domain" description="BTB" evidence="4">
    <location>
        <begin position="199"/>
        <end position="267"/>
    </location>
</feature>
<dbReference type="InterPro" id="IPR000210">
    <property type="entry name" value="BTB/POZ_dom"/>
</dbReference>
<proteinExistence type="inferred from homology"/>
<dbReference type="InterPro" id="IPR011333">
    <property type="entry name" value="SKP1/BTB/POZ_sf"/>
</dbReference>
<dbReference type="AlphaFoldDB" id="A0A0D9XJV6"/>
<dbReference type="InterPro" id="IPR056423">
    <property type="entry name" value="BACK_BPM_SPOP"/>
</dbReference>
<dbReference type="HOGENOM" id="CLU_004253_2_1_1"/>
<dbReference type="Pfam" id="PF00651">
    <property type="entry name" value="BTB"/>
    <property type="match status" value="1"/>
</dbReference>
<sequence>MTGSAGSDGGDDRPPPYSSASAIVGDMVTGHHLLTIEGYSCTKEKLPNGKHIKSKSFTVGDHQWRLRYYPNGVASNVADYVSVFLEFAAIAAGQAEPVNARAKFSVLDQAAGKSVLAHTIGTRIHGFTVTDDTFGFSNYIKREVLEESEYLRNDKFTIPCDVTVVKELHTKDRTTPVVQVPPPELHRHLGGLLESKEGVDVTFHVAGEDVHAHQYVLAARSPVFKAELFGPMKEGRISTTIRVDDMEAEVFRSLLAFIYTDTLPETKTENDDDIATTQHLLVAADRYGMERLTRLCEEKLCKHIDRGSEACFRFIDSPETLKAVMATDGFDHLTRSCPFVVKELIVRL</sequence>
<dbReference type="EnsemblPlants" id="LPERR10G07610.1">
    <property type="protein sequence ID" value="LPERR10G07610.1"/>
    <property type="gene ID" value="LPERR10G07610"/>
</dbReference>
<dbReference type="GO" id="GO:0016567">
    <property type="term" value="P:protein ubiquitination"/>
    <property type="evidence" value="ECO:0007669"/>
    <property type="project" value="InterPro"/>
</dbReference>
<dbReference type="CDD" id="cd00121">
    <property type="entry name" value="MATH"/>
    <property type="match status" value="1"/>
</dbReference>
<feature type="domain" description="MATH" evidence="5">
    <location>
        <begin position="29"/>
        <end position="162"/>
    </location>
</feature>
<dbReference type="PROSITE" id="PS50097">
    <property type="entry name" value="BTB"/>
    <property type="match status" value="1"/>
</dbReference>
<evidence type="ECO:0008006" key="8">
    <source>
        <dbReference type="Google" id="ProtNLM"/>
    </source>
</evidence>
<evidence type="ECO:0000256" key="2">
    <source>
        <dbReference type="ARBA" id="ARBA00010846"/>
    </source>
</evidence>
<dbReference type="InterPro" id="IPR002083">
    <property type="entry name" value="MATH/TRAF_dom"/>
</dbReference>
<dbReference type="Proteomes" id="UP000032180">
    <property type="component" value="Chromosome 10"/>
</dbReference>
<keyword evidence="7" id="KW-1185">Reference proteome</keyword>
<dbReference type="CDD" id="cd18280">
    <property type="entry name" value="BTB_POZ_BPM_plant"/>
    <property type="match status" value="1"/>
</dbReference>
<evidence type="ECO:0000259" key="5">
    <source>
        <dbReference type="PROSITE" id="PS50144"/>
    </source>
</evidence>
<reference evidence="7" key="2">
    <citation type="submission" date="2013-12" db="EMBL/GenBank/DDBJ databases">
        <authorList>
            <person name="Yu Y."/>
            <person name="Lee S."/>
            <person name="de Baynast K."/>
            <person name="Wissotski M."/>
            <person name="Liu L."/>
            <person name="Talag J."/>
            <person name="Goicoechea J."/>
            <person name="Angelova A."/>
            <person name="Jetty R."/>
            <person name="Kudrna D."/>
            <person name="Golser W."/>
            <person name="Rivera L."/>
            <person name="Zhang J."/>
            <person name="Wing R."/>
        </authorList>
    </citation>
    <scope>NUCLEOTIDE SEQUENCE</scope>
</reference>
<dbReference type="Gramene" id="LPERR10G07610.1">
    <property type="protein sequence ID" value="LPERR10G07610.1"/>
    <property type="gene ID" value="LPERR10G07610"/>
</dbReference>
<dbReference type="InterPro" id="IPR008974">
    <property type="entry name" value="TRAF-like"/>
</dbReference>
<dbReference type="Pfam" id="PF24570">
    <property type="entry name" value="BACK_BPM_SPOP"/>
    <property type="match status" value="1"/>
</dbReference>
<dbReference type="SUPFAM" id="SSF49599">
    <property type="entry name" value="TRAF domain-like"/>
    <property type="match status" value="1"/>
</dbReference>
<dbReference type="eggNOG" id="KOG1987">
    <property type="taxonomic scope" value="Eukaryota"/>
</dbReference>
<comment type="similarity">
    <text evidence="2">Belongs to the Tdpoz family.</text>
</comment>
<evidence type="ECO:0000313" key="7">
    <source>
        <dbReference type="Proteomes" id="UP000032180"/>
    </source>
</evidence>
<dbReference type="PANTHER" id="PTHR26379">
    <property type="entry name" value="BTB/POZ AND MATH DOMAIN-CONTAINING PROTEIN 1"/>
    <property type="match status" value="1"/>
</dbReference>
<comment type="pathway">
    <text evidence="1">Protein modification; protein ubiquitination.</text>
</comment>
<accession>A0A0D9XJV6</accession>